<dbReference type="AlphaFoldDB" id="A0A6C8GRU5"/>
<dbReference type="InterPro" id="IPR036271">
    <property type="entry name" value="Tet_transcr_reg_TetR-rel_C_sf"/>
</dbReference>
<dbReference type="EMBL" id="AFCI01000488">
    <property type="protein sequence ID" value="EHC39141.1"/>
    <property type="molecule type" value="Genomic_DNA"/>
</dbReference>
<dbReference type="InterPro" id="IPR009057">
    <property type="entry name" value="Homeodomain-like_sf"/>
</dbReference>
<dbReference type="InterPro" id="IPR015292">
    <property type="entry name" value="Tscrpt_reg_YbiH_C"/>
</dbReference>
<sequence>MNIPTTTTKGEQAKSQLIAAALAQFGEYGLHATTRDIAALAGQNIAAITYYFGSKEDLYLACAQWIADFLGEKFVDCRFSWRKSEKFRPHAEKAERLFSQPAPDRDAIRELILLACKNMIMLLTQEDTVNLSKFISREQLSPTSAYQLVHEQVIDPLHTHLTRLVAAYTGCDANDTRMILHTHALLGEVLAFRLGKETILLRTGWPQFDEEKAELIYQTVTCHIDLILHGLTQRSLD</sequence>
<organism evidence="4 5">
    <name type="scientific">Salmonella enterica subsp. enterica serovar Adelaide str. A4-669</name>
    <dbReference type="NCBI Taxonomy" id="913063"/>
    <lineage>
        <taxon>Bacteria</taxon>
        <taxon>Pseudomonadati</taxon>
        <taxon>Pseudomonadota</taxon>
        <taxon>Gammaproteobacteria</taxon>
        <taxon>Enterobacterales</taxon>
        <taxon>Enterobacteriaceae</taxon>
        <taxon>Salmonella</taxon>
    </lineage>
</organism>
<dbReference type="NCBIfam" id="NF008587">
    <property type="entry name" value="PRK11552.1"/>
    <property type="match status" value="1"/>
</dbReference>
<dbReference type="InterPro" id="IPR050109">
    <property type="entry name" value="HTH-type_TetR-like_transc_reg"/>
</dbReference>
<dbReference type="PROSITE" id="PS50977">
    <property type="entry name" value="HTH_TETR_2"/>
    <property type="match status" value="1"/>
</dbReference>
<evidence type="ECO:0000313" key="5">
    <source>
        <dbReference type="Proteomes" id="UP000004906"/>
    </source>
</evidence>
<evidence type="ECO:0000259" key="3">
    <source>
        <dbReference type="PROSITE" id="PS50977"/>
    </source>
</evidence>
<feature type="DNA-binding region" description="H-T-H motif" evidence="2">
    <location>
        <begin position="33"/>
        <end position="52"/>
    </location>
</feature>
<evidence type="ECO:0000256" key="1">
    <source>
        <dbReference type="ARBA" id="ARBA00023125"/>
    </source>
</evidence>
<name>A0A6C8GRU5_SALET</name>
<dbReference type="PANTHER" id="PTHR30055">
    <property type="entry name" value="HTH-TYPE TRANSCRIPTIONAL REGULATOR RUTR"/>
    <property type="match status" value="1"/>
</dbReference>
<dbReference type="Pfam" id="PF00440">
    <property type="entry name" value="TetR_N"/>
    <property type="match status" value="1"/>
</dbReference>
<dbReference type="InterPro" id="IPR023772">
    <property type="entry name" value="DNA-bd_HTH_TetR-type_CS"/>
</dbReference>
<dbReference type="GO" id="GO:0003700">
    <property type="term" value="F:DNA-binding transcription factor activity"/>
    <property type="evidence" value="ECO:0007669"/>
    <property type="project" value="TreeGrafter"/>
</dbReference>
<dbReference type="PANTHER" id="PTHR30055:SF146">
    <property type="entry name" value="HTH-TYPE TRANSCRIPTIONAL DUAL REGULATOR CECR"/>
    <property type="match status" value="1"/>
</dbReference>
<dbReference type="Gene3D" id="1.10.10.60">
    <property type="entry name" value="Homeodomain-like"/>
    <property type="match status" value="1"/>
</dbReference>
<gene>
    <name evidence="4" type="ORF">LTSEADE_1360</name>
</gene>
<dbReference type="SUPFAM" id="SSF48498">
    <property type="entry name" value="Tetracyclin repressor-like, C-terminal domain"/>
    <property type="match status" value="1"/>
</dbReference>
<dbReference type="Proteomes" id="UP000004906">
    <property type="component" value="Unassembled WGS sequence"/>
</dbReference>
<dbReference type="PRINTS" id="PR00455">
    <property type="entry name" value="HTHTETR"/>
</dbReference>
<dbReference type="Gene3D" id="1.10.357.10">
    <property type="entry name" value="Tetracycline Repressor, domain 2"/>
    <property type="match status" value="1"/>
</dbReference>
<proteinExistence type="predicted"/>
<keyword evidence="1 2" id="KW-0238">DNA-binding</keyword>
<dbReference type="PROSITE" id="PS01081">
    <property type="entry name" value="HTH_TETR_1"/>
    <property type="match status" value="1"/>
</dbReference>
<dbReference type="InterPro" id="IPR001647">
    <property type="entry name" value="HTH_TetR"/>
</dbReference>
<reference evidence="4 5" key="1">
    <citation type="journal article" date="2011" name="BMC Genomics">
        <title>Genome sequencing reveals diversification of virulence factor content and possible host adaptation in distinct subpopulations of Salmonella enterica.</title>
        <authorList>
            <person name="den Bakker H.C."/>
            <person name="Moreno Switt A.I."/>
            <person name="Govoni G."/>
            <person name="Cummings C.A."/>
            <person name="Ranieri M.L."/>
            <person name="Degoricija L."/>
            <person name="Hoelzer K."/>
            <person name="Rodriguez-Rivera L.D."/>
            <person name="Brown S."/>
            <person name="Bolchacova E."/>
            <person name="Furtado M.R."/>
            <person name="Wiedmann M."/>
        </authorList>
    </citation>
    <scope>NUCLEOTIDE SEQUENCE [LARGE SCALE GENOMIC DNA]</scope>
    <source>
        <strain evidence="4 5">A4-669</strain>
    </source>
</reference>
<evidence type="ECO:0000313" key="4">
    <source>
        <dbReference type="EMBL" id="EHC39141.1"/>
    </source>
</evidence>
<dbReference type="GO" id="GO:0000976">
    <property type="term" value="F:transcription cis-regulatory region binding"/>
    <property type="evidence" value="ECO:0007669"/>
    <property type="project" value="TreeGrafter"/>
</dbReference>
<accession>A0A6C8GRU5</accession>
<feature type="domain" description="HTH tetR-type" evidence="3">
    <location>
        <begin position="11"/>
        <end position="70"/>
    </location>
</feature>
<protein>
    <submittedName>
        <fullName evidence="4">Transcriptional regulator YbiH, TetR family</fullName>
    </submittedName>
</protein>
<dbReference type="SUPFAM" id="SSF46689">
    <property type="entry name" value="Homeodomain-like"/>
    <property type="match status" value="1"/>
</dbReference>
<evidence type="ECO:0000256" key="2">
    <source>
        <dbReference type="PROSITE-ProRule" id="PRU00335"/>
    </source>
</evidence>
<dbReference type="Pfam" id="PF09209">
    <property type="entry name" value="CecR_C"/>
    <property type="match status" value="1"/>
</dbReference>
<comment type="caution">
    <text evidence="4">The sequence shown here is derived from an EMBL/GenBank/DDBJ whole genome shotgun (WGS) entry which is preliminary data.</text>
</comment>